<dbReference type="InterPro" id="IPR051175">
    <property type="entry name" value="CLK_kinases"/>
</dbReference>
<dbReference type="OMA" id="HICIVSI"/>
<dbReference type="Gene3D" id="1.10.510.10">
    <property type="entry name" value="Transferase(Phosphotransferase) domain 1"/>
    <property type="match status" value="1"/>
</dbReference>
<keyword evidence="3" id="KW-0547">Nucleotide-binding</keyword>
<organism evidence="8 9">
    <name type="scientific">Folsomia candida</name>
    <name type="common">Springtail</name>
    <dbReference type="NCBI Taxonomy" id="158441"/>
    <lineage>
        <taxon>Eukaryota</taxon>
        <taxon>Metazoa</taxon>
        <taxon>Ecdysozoa</taxon>
        <taxon>Arthropoda</taxon>
        <taxon>Hexapoda</taxon>
        <taxon>Collembola</taxon>
        <taxon>Entomobryomorpha</taxon>
        <taxon>Isotomoidea</taxon>
        <taxon>Isotomidae</taxon>
        <taxon>Proisotominae</taxon>
        <taxon>Folsomia</taxon>
    </lineage>
</organism>
<evidence type="ECO:0000259" key="7">
    <source>
        <dbReference type="PROSITE" id="PS50011"/>
    </source>
</evidence>
<dbReference type="GO" id="GO:0043484">
    <property type="term" value="P:regulation of RNA splicing"/>
    <property type="evidence" value="ECO:0007669"/>
    <property type="project" value="TreeGrafter"/>
</dbReference>
<gene>
    <name evidence="8" type="ORF">Fcan01_03486</name>
</gene>
<comment type="similarity">
    <text evidence="6">Belongs to the protein kinase superfamily. CMGC Ser/Thr protein kinase family. Lammer subfamily.</text>
</comment>
<dbReference type="Proteomes" id="UP000198287">
    <property type="component" value="Unassembled WGS sequence"/>
</dbReference>
<dbReference type="PANTHER" id="PTHR45646">
    <property type="entry name" value="SERINE/THREONINE-PROTEIN KINASE DOA-RELATED"/>
    <property type="match status" value="1"/>
</dbReference>
<dbReference type="SMART" id="SM00220">
    <property type="entry name" value="S_TKc"/>
    <property type="match status" value="1"/>
</dbReference>
<dbReference type="EMBL" id="LNIX01000001">
    <property type="protein sequence ID" value="OXA61230.1"/>
    <property type="molecule type" value="Genomic_DNA"/>
</dbReference>
<evidence type="ECO:0000256" key="4">
    <source>
        <dbReference type="ARBA" id="ARBA00022777"/>
    </source>
</evidence>
<dbReference type="GO" id="GO:0005634">
    <property type="term" value="C:nucleus"/>
    <property type="evidence" value="ECO:0007669"/>
    <property type="project" value="TreeGrafter"/>
</dbReference>
<dbReference type="InterPro" id="IPR011009">
    <property type="entry name" value="Kinase-like_dom_sf"/>
</dbReference>
<keyword evidence="1" id="KW-0723">Serine/threonine-protein kinase</keyword>
<dbReference type="PANTHER" id="PTHR45646:SF11">
    <property type="entry name" value="SERINE_THREONINE-PROTEIN KINASE DOA"/>
    <property type="match status" value="1"/>
</dbReference>
<evidence type="ECO:0000256" key="2">
    <source>
        <dbReference type="ARBA" id="ARBA00022679"/>
    </source>
</evidence>
<evidence type="ECO:0000256" key="1">
    <source>
        <dbReference type="ARBA" id="ARBA00022527"/>
    </source>
</evidence>
<comment type="caution">
    <text evidence="8">The sequence shown here is derived from an EMBL/GenBank/DDBJ whole genome shotgun (WGS) entry which is preliminary data.</text>
</comment>
<dbReference type="STRING" id="158441.A0A226EVK1"/>
<reference evidence="8 9" key="1">
    <citation type="submission" date="2015-12" db="EMBL/GenBank/DDBJ databases">
        <title>The genome of Folsomia candida.</title>
        <authorList>
            <person name="Faddeeva A."/>
            <person name="Derks M.F."/>
            <person name="Anvar Y."/>
            <person name="Smit S."/>
            <person name="Van Straalen N."/>
            <person name="Roelofs D."/>
        </authorList>
    </citation>
    <scope>NUCLEOTIDE SEQUENCE [LARGE SCALE GENOMIC DNA]</scope>
    <source>
        <strain evidence="8 9">VU population</strain>
        <tissue evidence="8">Whole body</tissue>
    </source>
</reference>
<keyword evidence="4 8" id="KW-0418">Kinase</keyword>
<evidence type="ECO:0000256" key="6">
    <source>
        <dbReference type="ARBA" id="ARBA00037966"/>
    </source>
</evidence>
<dbReference type="AlphaFoldDB" id="A0A226EVK1"/>
<evidence type="ECO:0000256" key="5">
    <source>
        <dbReference type="ARBA" id="ARBA00022840"/>
    </source>
</evidence>
<dbReference type="Pfam" id="PF00069">
    <property type="entry name" value="Pkinase"/>
    <property type="match status" value="1"/>
</dbReference>
<keyword evidence="5" id="KW-0067">ATP-binding</keyword>
<evidence type="ECO:0000313" key="8">
    <source>
        <dbReference type="EMBL" id="OXA61230.1"/>
    </source>
</evidence>
<proteinExistence type="inferred from homology"/>
<dbReference type="GO" id="GO:0004674">
    <property type="term" value="F:protein serine/threonine kinase activity"/>
    <property type="evidence" value="ECO:0007669"/>
    <property type="project" value="UniProtKB-KW"/>
</dbReference>
<name>A0A226EVK1_FOLCA</name>
<evidence type="ECO:0000256" key="3">
    <source>
        <dbReference type="ARBA" id="ARBA00022741"/>
    </source>
</evidence>
<dbReference type="GO" id="GO:0005524">
    <property type="term" value="F:ATP binding"/>
    <property type="evidence" value="ECO:0007669"/>
    <property type="project" value="UniProtKB-KW"/>
</dbReference>
<evidence type="ECO:0000313" key="9">
    <source>
        <dbReference type="Proteomes" id="UP000198287"/>
    </source>
</evidence>
<keyword evidence="2" id="KW-0808">Transferase</keyword>
<dbReference type="PROSITE" id="PS50011">
    <property type="entry name" value="PROTEIN_KINASE_DOM"/>
    <property type="match status" value="1"/>
</dbReference>
<dbReference type="OrthoDB" id="283111at2759"/>
<sequence length="394" mass="45492">MKFVRNSAMPPFPTSALRSPLPIDYGPEDEDEHGHLRLKPSSVLCNRYKVLTQINSGTFGQVWSVIDLWSSEGLRYAMKVPFRKDRRDDMPDQQLQGSKKELAILRELNMLNKFQNEGLVVKLISNFEIRDHCFLVMELLDINLYEFLRMNNFRPFSNEQAIHISKQLLDAVRFVHSLNILHADIKPSNIAFVHGDYVEMPVNDTNVEFGGKTQPQNSAYKVLIQTQIRLVDFGAARNLRDSYTPTEGKVGTREYRPPESILQLTFDTLADIWSVGCTLFDVWIGSTLFEGVQNGNQCLHRMEYELGPMSTRYLETLSEEFMAERRLVEDESGSHHREPSSSLLIKYFNQNDEINMKAFKLIEKMLQYEARSRPTAKQALNDCLFQHSQNNKVT</sequence>
<protein>
    <submittedName>
        <fullName evidence="8">Dual specificity protein kinase CLK2</fullName>
    </submittedName>
</protein>
<dbReference type="Gene3D" id="3.30.200.20">
    <property type="entry name" value="Phosphorylase Kinase, domain 1"/>
    <property type="match status" value="1"/>
</dbReference>
<accession>A0A226EVK1</accession>
<feature type="domain" description="Protein kinase" evidence="7">
    <location>
        <begin position="48"/>
        <end position="385"/>
    </location>
</feature>
<dbReference type="InterPro" id="IPR000719">
    <property type="entry name" value="Prot_kinase_dom"/>
</dbReference>
<keyword evidence="9" id="KW-1185">Reference proteome</keyword>
<dbReference type="SUPFAM" id="SSF56112">
    <property type="entry name" value="Protein kinase-like (PK-like)"/>
    <property type="match status" value="1"/>
</dbReference>